<dbReference type="EMBL" id="PETL01000179">
    <property type="protein sequence ID" value="PIV64146.1"/>
    <property type="molecule type" value="Genomic_DNA"/>
</dbReference>
<gene>
    <name evidence="4" type="ORF">COS11_03700</name>
</gene>
<protein>
    <recommendedName>
        <fullName evidence="3">Transposase IS66 central domain-containing protein</fullName>
    </recommendedName>
</protein>
<proteinExistence type="predicted"/>
<dbReference type="InterPro" id="IPR052344">
    <property type="entry name" value="Transposase-related"/>
</dbReference>
<evidence type="ECO:0000256" key="2">
    <source>
        <dbReference type="SAM" id="MobiDB-lite"/>
    </source>
</evidence>
<dbReference type="Proteomes" id="UP000228886">
    <property type="component" value="Unassembled WGS sequence"/>
</dbReference>
<feature type="region of interest" description="Disordered" evidence="2">
    <location>
        <begin position="74"/>
        <end position="115"/>
    </location>
</feature>
<dbReference type="NCBIfam" id="NF033517">
    <property type="entry name" value="transpos_IS66"/>
    <property type="match status" value="1"/>
</dbReference>
<reference evidence="5" key="1">
    <citation type="submission" date="2017-09" db="EMBL/GenBank/DDBJ databases">
        <title>Depth-based differentiation of microbial function through sediment-hosted aquifers and enrichment of novel symbionts in the deep terrestrial subsurface.</title>
        <authorList>
            <person name="Probst A.J."/>
            <person name="Ladd B."/>
            <person name="Jarett J.K."/>
            <person name="Geller-Mcgrath D.E."/>
            <person name="Sieber C.M.K."/>
            <person name="Emerson J.B."/>
            <person name="Anantharaman K."/>
            <person name="Thomas B.C."/>
            <person name="Malmstrom R."/>
            <person name="Stieglmeier M."/>
            <person name="Klingl A."/>
            <person name="Woyke T."/>
            <person name="Ryan C.M."/>
            <person name="Banfield J.F."/>
        </authorList>
    </citation>
    <scope>NUCLEOTIDE SEQUENCE [LARGE SCALE GENOMIC DNA]</scope>
</reference>
<dbReference type="Pfam" id="PF03050">
    <property type="entry name" value="DDE_Tnp_IS66"/>
    <property type="match status" value="1"/>
</dbReference>
<feature type="compositionally biased region" description="Basic and acidic residues" evidence="2">
    <location>
        <begin position="106"/>
        <end position="115"/>
    </location>
</feature>
<dbReference type="PANTHER" id="PTHR33678:SF2">
    <property type="match status" value="1"/>
</dbReference>
<accession>A0A2M7E8R7</accession>
<dbReference type="AlphaFoldDB" id="A0A2M7E8R7"/>
<feature type="domain" description="Transposase IS66 central" evidence="3">
    <location>
        <begin position="197"/>
        <end position="453"/>
    </location>
</feature>
<feature type="coiled-coil region" evidence="1">
    <location>
        <begin position="371"/>
        <end position="411"/>
    </location>
</feature>
<evidence type="ECO:0000259" key="3">
    <source>
        <dbReference type="Pfam" id="PF03050"/>
    </source>
</evidence>
<evidence type="ECO:0000313" key="5">
    <source>
        <dbReference type="Proteomes" id="UP000228886"/>
    </source>
</evidence>
<feature type="compositionally biased region" description="Basic and acidic residues" evidence="2">
    <location>
        <begin position="74"/>
        <end position="95"/>
    </location>
</feature>
<dbReference type="PANTHER" id="PTHR33678">
    <property type="entry name" value="BLL1576 PROTEIN"/>
    <property type="match status" value="1"/>
</dbReference>
<sequence>MNQEVTIEANPKICPNKRACPYLGFEDPEKVLAERDYLRARVDEMEITFNLAIEKIKSQNKEIASLKEENAALKAEKDQERKKIYKPAKKEEKQGKPGAPFGHPGTTREKPKEPDRTFRVHLKNCPHCKGRVKRIHGENSFSDHIQEDIIIIKFNTLFRHYKYWCPKCKRIVQGIGEGEIPRSYLGPNAILISNLFHYKIGIPYGKIEDIYTDIFGLSLTTGTLIDMDKKVAEKGIPLYTELEKKIRNSSVSYTDETGWPINGDPNWLWHAGNKDIGSLYKIDKHRNHEVAEGILGKDYQGVMVTDCFSAYNLVKAGAKQKCLAHILRDMKELNHLYPNDPEVIAFCVNLDNILHEGLDLHKDYKKGKYTLDDLQQGKQDLEKKIDALTRIKMINKKAEALRKRLIRHRSEIFTFLTYPDIVEPTNNFSERQLRSSVISRKLSFGNKTKAGADRHAVMMSLIQTAKLQGKDPKDLLLSLILGSPEIRAPTF</sequence>
<name>A0A2M7E8R7_9BACT</name>
<organism evidence="4 5">
    <name type="scientific">bacterium (Candidatus Ratteibacteria) CG01_land_8_20_14_3_00_40_19</name>
    <dbReference type="NCBI Taxonomy" id="2014290"/>
    <lineage>
        <taxon>Bacteria</taxon>
        <taxon>Candidatus Ratteibacteria</taxon>
    </lineage>
</organism>
<dbReference type="InterPro" id="IPR004291">
    <property type="entry name" value="Transposase_IS66_central"/>
</dbReference>
<comment type="caution">
    <text evidence="4">The sequence shown here is derived from an EMBL/GenBank/DDBJ whole genome shotgun (WGS) entry which is preliminary data.</text>
</comment>
<evidence type="ECO:0000256" key="1">
    <source>
        <dbReference type="SAM" id="Coils"/>
    </source>
</evidence>
<evidence type="ECO:0000313" key="4">
    <source>
        <dbReference type="EMBL" id="PIV64146.1"/>
    </source>
</evidence>
<keyword evidence="1" id="KW-0175">Coiled coil</keyword>